<dbReference type="Proteomes" id="UP000637980">
    <property type="component" value="Unassembled WGS sequence"/>
</dbReference>
<reference evidence="2" key="1">
    <citation type="journal article" date="2019" name="Int. J. Syst. Evol. Microbiol.">
        <title>The Global Catalogue of Microorganisms (GCM) 10K type strain sequencing project: providing services to taxonomists for standard genome sequencing and annotation.</title>
        <authorList>
            <consortium name="The Broad Institute Genomics Platform"/>
            <consortium name="The Broad Institute Genome Sequencing Center for Infectious Disease"/>
            <person name="Wu L."/>
            <person name="Ma J."/>
        </authorList>
    </citation>
    <scope>NUCLEOTIDE SEQUENCE [LARGE SCALE GENOMIC DNA]</scope>
    <source>
        <strain evidence="2">KCTC 12861</strain>
    </source>
</reference>
<proteinExistence type="predicted"/>
<dbReference type="EMBL" id="BMXE01000003">
    <property type="protein sequence ID" value="GHB32777.1"/>
    <property type="molecule type" value="Genomic_DNA"/>
</dbReference>
<keyword evidence="2" id="KW-1185">Reference proteome</keyword>
<dbReference type="SUPFAM" id="SSF53300">
    <property type="entry name" value="vWA-like"/>
    <property type="match status" value="1"/>
</dbReference>
<protein>
    <submittedName>
        <fullName evidence="1">VWA domain-containing protein</fullName>
    </submittedName>
</protein>
<evidence type="ECO:0000313" key="2">
    <source>
        <dbReference type="Proteomes" id="UP000637980"/>
    </source>
</evidence>
<gene>
    <name evidence="1" type="ORF">GCM10007094_22140</name>
</gene>
<dbReference type="CDD" id="cd00198">
    <property type="entry name" value="vWFA"/>
    <property type="match status" value="1"/>
</dbReference>
<dbReference type="PIRSF" id="PIRSF010256">
    <property type="entry name" value="CoxE_vWa"/>
    <property type="match status" value="1"/>
</dbReference>
<dbReference type="PANTHER" id="PTHR39338">
    <property type="entry name" value="BLL5662 PROTEIN-RELATED"/>
    <property type="match status" value="1"/>
</dbReference>
<dbReference type="PANTHER" id="PTHR39338:SF6">
    <property type="entry name" value="BLL5662 PROTEIN"/>
    <property type="match status" value="1"/>
</dbReference>
<sequence length="425" mass="47746">MPDTQGPTPSPRPPHGRITENIVHFARTLRKAGLPAGPSAVVDAVSAVTINGIESKQDLYWTLHAVFVHKRDQQPVFDEAFRLYWQSKGLVEKMLALLSPVAPAGQREAEKPRAAQSRVANAFEAAKQREAKETKPLIEVDARFTVSEKEVLQKKDFAQMTAEEVAQARRSLAHFTMPADQIRSRRFKPVHSHTPGKQVDARRTMRATLKAGGSIIDLKHKAPARVHPPIVALCDISGSMSQYSRIMLHFLHALSEKRKTHTFLFGTRLTNITRALRMKDPDEALAACTDEVEDWSGGTRIASSLQTFNRTWLRRVSHGGPVVLLITDGLEREAFDELSVEMDRLHRSCRRLIWLNPLLRYDEFEAKARGIQAILPHVDEFRAIHSLDAVSDLCRALNDKRIDSAYDATPKFLQSIPPKSPADYP</sequence>
<organism evidence="1 2">
    <name type="scientific">Pseudovibrio japonicus</name>
    <dbReference type="NCBI Taxonomy" id="366534"/>
    <lineage>
        <taxon>Bacteria</taxon>
        <taxon>Pseudomonadati</taxon>
        <taxon>Pseudomonadota</taxon>
        <taxon>Alphaproteobacteria</taxon>
        <taxon>Hyphomicrobiales</taxon>
        <taxon>Stappiaceae</taxon>
        <taxon>Pseudovibrio</taxon>
    </lineage>
</organism>
<dbReference type="Gene3D" id="3.40.50.410">
    <property type="entry name" value="von Willebrand factor, type A domain"/>
    <property type="match status" value="1"/>
</dbReference>
<accession>A0ABQ3EF88</accession>
<comment type="caution">
    <text evidence="1">The sequence shown here is derived from an EMBL/GenBank/DDBJ whole genome shotgun (WGS) entry which is preliminary data.</text>
</comment>
<dbReference type="RefSeq" id="WP_189436813.1">
    <property type="nucleotide sequence ID" value="NZ_BMXE01000003.1"/>
</dbReference>
<dbReference type="InterPro" id="IPR011195">
    <property type="entry name" value="UCP010256"/>
</dbReference>
<dbReference type="InterPro" id="IPR008912">
    <property type="entry name" value="Uncharacterised_CoxE"/>
</dbReference>
<dbReference type="InterPro" id="IPR036465">
    <property type="entry name" value="vWFA_dom_sf"/>
</dbReference>
<dbReference type="Pfam" id="PF05762">
    <property type="entry name" value="VWA_CoxE"/>
    <property type="match status" value="1"/>
</dbReference>
<evidence type="ECO:0000313" key="1">
    <source>
        <dbReference type="EMBL" id="GHB32777.1"/>
    </source>
</evidence>
<name>A0ABQ3EF88_9HYPH</name>